<evidence type="ECO:0000313" key="1">
    <source>
        <dbReference type="EMBL" id="GAV81913.1"/>
    </source>
</evidence>
<reference evidence="2" key="1">
    <citation type="submission" date="2016-04" db="EMBL/GenBank/DDBJ databases">
        <title>Cephalotus genome sequencing.</title>
        <authorList>
            <person name="Fukushima K."/>
            <person name="Hasebe M."/>
            <person name="Fang X."/>
        </authorList>
    </citation>
    <scope>NUCLEOTIDE SEQUENCE [LARGE SCALE GENOMIC DNA]</scope>
    <source>
        <strain evidence="2">cv. St1</strain>
    </source>
</reference>
<dbReference type="InterPro" id="IPR008480">
    <property type="entry name" value="DUF761_pln"/>
</dbReference>
<dbReference type="Proteomes" id="UP000187406">
    <property type="component" value="Unassembled WGS sequence"/>
</dbReference>
<keyword evidence="2" id="KW-1185">Reference proteome</keyword>
<dbReference type="STRING" id="3775.A0A1Q3CPB0"/>
<dbReference type="OrthoDB" id="684076at2759"/>
<evidence type="ECO:0000313" key="2">
    <source>
        <dbReference type="Proteomes" id="UP000187406"/>
    </source>
</evidence>
<comment type="caution">
    <text evidence="1">The sequence shown here is derived from an EMBL/GenBank/DDBJ whole genome shotgun (WGS) entry which is preliminary data.</text>
</comment>
<name>A0A1Q3CPB0_CEPFO</name>
<dbReference type="Pfam" id="PF05553">
    <property type="entry name" value="DUF761"/>
    <property type="match status" value="1"/>
</dbReference>
<accession>A0A1Q3CPB0</accession>
<organism evidence="1 2">
    <name type="scientific">Cephalotus follicularis</name>
    <name type="common">Albany pitcher plant</name>
    <dbReference type="NCBI Taxonomy" id="3775"/>
    <lineage>
        <taxon>Eukaryota</taxon>
        <taxon>Viridiplantae</taxon>
        <taxon>Streptophyta</taxon>
        <taxon>Embryophyta</taxon>
        <taxon>Tracheophyta</taxon>
        <taxon>Spermatophyta</taxon>
        <taxon>Magnoliopsida</taxon>
        <taxon>eudicotyledons</taxon>
        <taxon>Gunneridae</taxon>
        <taxon>Pentapetalae</taxon>
        <taxon>rosids</taxon>
        <taxon>fabids</taxon>
        <taxon>Oxalidales</taxon>
        <taxon>Cephalotaceae</taxon>
        <taxon>Cephalotus</taxon>
    </lineage>
</organism>
<dbReference type="PANTHER" id="PTHR33450">
    <property type="entry name" value="EMB|CAB67623.1-RELATED"/>
    <property type="match status" value="1"/>
</dbReference>
<sequence length="207" mass="23286">MKNKASGFLKKIISVLTTMAKAKTMALKSKTNALKARLIIFSLLRNKKINVLSSISQRLHALTGQQDKGSNQGYDDIDIDAVVGGDDQSKAIVVSGYYNCNAMSPVTLPSTPTYNYSQLYEDDDDDNEEDKYPDLTHSLFDLADDEDPGGSVIELVKNSKQDQGEEFILEDEIDHVADLFIKRFHRQMRIQKQVSIKNYEDMLNRSA</sequence>
<proteinExistence type="predicted"/>
<gene>
    <name evidence="1" type="ORF">CFOL_v3_25366</name>
</gene>
<dbReference type="PANTHER" id="PTHR33450:SF12">
    <property type="entry name" value="COTTON FIBER PROTEIN"/>
    <property type="match status" value="1"/>
</dbReference>
<dbReference type="InParanoid" id="A0A1Q3CPB0"/>
<dbReference type="EMBL" id="BDDD01002516">
    <property type="protein sequence ID" value="GAV81913.1"/>
    <property type="molecule type" value="Genomic_DNA"/>
</dbReference>
<dbReference type="AlphaFoldDB" id="A0A1Q3CPB0"/>
<protein>
    <submittedName>
        <fullName evidence="1">DUF761 domain-containing protein</fullName>
    </submittedName>
</protein>